<evidence type="ECO:0000313" key="3">
    <source>
        <dbReference type="EMBL" id="OHT05653.1"/>
    </source>
</evidence>
<evidence type="ECO:0000256" key="1">
    <source>
        <dbReference type="ARBA" id="ARBA00006180"/>
    </source>
</evidence>
<dbReference type="VEuPathDB" id="TrichDB:TRFO_05750"/>
<evidence type="ECO:0000256" key="2">
    <source>
        <dbReference type="ARBA" id="ARBA00023306"/>
    </source>
</evidence>
<comment type="caution">
    <text evidence="3">The sequence shown here is derived from an EMBL/GenBank/DDBJ whole genome shotgun (WGS) entry which is preliminary data.</text>
</comment>
<keyword evidence="2" id="KW-0131">Cell cycle</keyword>
<dbReference type="Proteomes" id="UP000179807">
    <property type="component" value="Unassembled WGS sequence"/>
</dbReference>
<name>A0A1J4K891_9EUKA</name>
<accession>A0A1J4K891</accession>
<dbReference type="PANTHER" id="PTHR12634:SF8">
    <property type="entry name" value="FIERY MOUNTAIN, ISOFORM D"/>
    <property type="match status" value="1"/>
</dbReference>
<sequence length="333" mass="39379">MQRWASYSTYDPIETLLEREDVTIVDVLDEDSLSIAMRNSSQKLVDFFKREEIMDELLNWALTELYVDHPKFMKFSRASISIFTCVTVNFQKMLHENDQFLIRLRQFQMLNPASPRICGHFQRIIETLVIGTGGDILVFFPELSDFLIENIANVGLRDLFVFLVTKYRIQFHADVEMFQKLINQIGFETNNDNIDNYNSCYCIISAIRAILSQKEEYFILFDTKEIFDRLFLLAVYPKTHPLLATGIYRLFPYLKRAKNYYPAMLKYRDMYEFRDDISLPYAIETFMLIDGKILLKIFDKNSCTYLIDAICKAFMNKGYYFLIDHRNILSLKN</sequence>
<evidence type="ECO:0000313" key="4">
    <source>
        <dbReference type="Proteomes" id="UP000179807"/>
    </source>
</evidence>
<dbReference type="EMBL" id="MLAK01000749">
    <property type="protein sequence ID" value="OHT05653.1"/>
    <property type="molecule type" value="Genomic_DNA"/>
</dbReference>
<dbReference type="AlphaFoldDB" id="A0A1J4K891"/>
<reference evidence="3" key="1">
    <citation type="submission" date="2016-10" db="EMBL/GenBank/DDBJ databases">
        <authorList>
            <person name="Benchimol M."/>
            <person name="Almeida L.G."/>
            <person name="Vasconcelos A.T."/>
            <person name="Perreira-Neves A."/>
            <person name="Rosa I.A."/>
            <person name="Tasca T."/>
            <person name="Bogo M.R."/>
            <person name="de Souza W."/>
        </authorList>
    </citation>
    <scope>NUCLEOTIDE SEQUENCE [LARGE SCALE GENOMIC DNA]</scope>
    <source>
        <strain evidence="3">K</strain>
    </source>
</reference>
<proteinExistence type="inferred from homology"/>
<dbReference type="GeneID" id="94827398"/>
<organism evidence="3 4">
    <name type="scientific">Tritrichomonas foetus</name>
    <dbReference type="NCBI Taxonomy" id="1144522"/>
    <lineage>
        <taxon>Eukaryota</taxon>
        <taxon>Metamonada</taxon>
        <taxon>Parabasalia</taxon>
        <taxon>Tritrichomonadida</taxon>
        <taxon>Tritrichomonadidae</taxon>
        <taxon>Tritrichomonas</taxon>
    </lineage>
</organism>
<protein>
    <submittedName>
        <fullName evidence="3">Uncharacterized protein</fullName>
    </submittedName>
</protein>
<gene>
    <name evidence="3" type="ORF">TRFO_05750</name>
</gene>
<dbReference type="GO" id="GO:0019888">
    <property type="term" value="F:protein phosphatase regulator activity"/>
    <property type="evidence" value="ECO:0007669"/>
    <property type="project" value="TreeGrafter"/>
</dbReference>
<dbReference type="InterPro" id="IPR007587">
    <property type="entry name" value="SAPS"/>
</dbReference>
<keyword evidence="4" id="KW-1185">Reference proteome</keyword>
<dbReference type="PANTHER" id="PTHR12634">
    <property type="entry name" value="SIT4 YEAST -ASSOCIATING PROTEIN-RELATED"/>
    <property type="match status" value="1"/>
</dbReference>
<comment type="similarity">
    <text evidence="1">Belongs to the SAPS family.</text>
</comment>
<dbReference type="RefSeq" id="XP_068358789.1">
    <property type="nucleotide sequence ID" value="XM_068492694.1"/>
</dbReference>
<dbReference type="OrthoDB" id="295029at2759"/>
<dbReference type="GO" id="GO:0019903">
    <property type="term" value="F:protein phosphatase binding"/>
    <property type="evidence" value="ECO:0007669"/>
    <property type="project" value="InterPro"/>
</dbReference>